<organism evidence="1 2">
    <name type="scientific">Gordonia asplenii</name>
    <dbReference type="NCBI Taxonomy" id="2725283"/>
    <lineage>
        <taxon>Bacteria</taxon>
        <taxon>Bacillati</taxon>
        <taxon>Actinomycetota</taxon>
        <taxon>Actinomycetes</taxon>
        <taxon>Mycobacteriales</taxon>
        <taxon>Gordoniaceae</taxon>
        <taxon>Gordonia</taxon>
    </lineage>
</organism>
<evidence type="ECO:0000313" key="2">
    <source>
        <dbReference type="Proteomes" id="UP000550729"/>
    </source>
</evidence>
<reference evidence="1 2" key="1">
    <citation type="submission" date="2020-04" db="EMBL/GenBank/DDBJ databases">
        <title>Gordonia sp. nov. TBRC 11910.</title>
        <authorList>
            <person name="Suriyachadkun C."/>
        </authorList>
    </citation>
    <scope>NUCLEOTIDE SEQUENCE [LARGE SCALE GENOMIC DNA]</scope>
    <source>
        <strain evidence="1 2">TBRC 11910</strain>
    </source>
</reference>
<keyword evidence="1" id="KW-0378">Hydrolase</keyword>
<dbReference type="AlphaFoldDB" id="A0A848KTZ6"/>
<protein>
    <submittedName>
        <fullName evidence="1">NUDIX hydrolase</fullName>
    </submittedName>
</protein>
<name>A0A848KTZ6_9ACTN</name>
<proteinExistence type="predicted"/>
<keyword evidence="2" id="KW-1185">Reference proteome</keyword>
<dbReference type="CDD" id="cd18873">
    <property type="entry name" value="NUDIX_NadM_like"/>
    <property type="match status" value="1"/>
</dbReference>
<sequence>MEQSVVSVDVLALRFGNPEPGQLRFAVTPRLVEPFKGETALPGVLLRAGERLNDAARRAVATKLGIPDDAIVATGQLVVFDEPNRDPRGPTLSVAMWAVIRPESFIATGKIEVEWRSFEAVGELAFDHSRIVAEARQILATRMLWQDLGFTRAILGERFPATTAVAVTAALNGVRPDQGNLNRTMRRIPGLRRTEEHLQVRETGRPSAVWTW</sequence>
<dbReference type="EMBL" id="JABBNB010000003">
    <property type="protein sequence ID" value="NMO00345.1"/>
    <property type="molecule type" value="Genomic_DNA"/>
</dbReference>
<dbReference type="GO" id="GO:0016787">
    <property type="term" value="F:hydrolase activity"/>
    <property type="evidence" value="ECO:0007669"/>
    <property type="project" value="UniProtKB-KW"/>
</dbReference>
<dbReference type="RefSeq" id="WP_170192851.1">
    <property type="nucleotide sequence ID" value="NZ_JABBNB010000003.1"/>
</dbReference>
<accession>A0A848KTZ6</accession>
<dbReference type="Gene3D" id="3.90.79.10">
    <property type="entry name" value="Nucleoside Triphosphate Pyrophosphohydrolase"/>
    <property type="match status" value="1"/>
</dbReference>
<dbReference type="Proteomes" id="UP000550729">
    <property type="component" value="Unassembled WGS sequence"/>
</dbReference>
<comment type="caution">
    <text evidence="1">The sequence shown here is derived from an EMBL/GenBank/DDBJ whole genome shotgun (WGS) entry which is preliminary data.</text>
</comment>
<dbReference type="InterPro" id="IPR015797">
    <property type="entry name" value="NUDIX_hydrolase-like_dom_sf"/>
</dbReference>
<gene>
    <name evidence="1" type="ORF">HH308_03850</name>
</gene>
<evidence type="ECO:0000313" key="1">
    <source>
        <dbReference type="EMBL" id="NMO00345.1"/>
    </source>
</evidence>
<dbReference type="SUPFAM" id="SSF55811">
    <property type="entry name" value="Nudix"/>
    <property type="match status" value="1"/>
</dbReference>